<dbReference type="Gene3D" id="3.30.70.80">
    <property type="entry name" value="Peptidase S8 propeptide/proteinase inhibitor I9"/>
    <property type="match status" value="1"/>
</dbReference>
<keyword evidence="3" id="KW-0325">Glycoprotein</keyword>
<dbReference type="InterPro" id="IPR010259">
    <property type="entry name" value="S8pro/Inhibitor_I9"/>
</dbReference>
<accession>A0ABQ7NKR7</accession>
<dbReference type="Pfam" id="PF00082">
    <property type="entry name" value="Peptidase_S8"/>
    <property type="match status" value="1"/>
</dbReference>
<dbReference type="InterPro" id="IPR046450">
    <property type="entry name" value="PA_dom_sf"/>
</dbReference>
<dbReference type="Proteomes" id="UP000823674">
    <property type="component" value="Chromosome A02"/>
</dbReference>
<reference evidence="8 9" key="1">
    <citation type="submission" date="2021-03" db="EMBL/GenBank/DDBJ databases">
        <authorList>
            <person name="King G.J."/>
            <person name="Bancroft I."/>
            <person name="Baten A."/>
            <person name="Bloomfield J."/>
            <person name="Borpatragohain P."/>
            <person name="He Z."/>
            <person name="Irish N."/>
            <person name="Irwin J."/>
            <person name="Liu K."/>
            <person name="Mauleon R.P."/>
            <person name="Moore J."/>
            <person name="Morris R."/>
            <person name="Ostergaard L."/>
            <person name="Wang B."/>
            <person name="Wells R."/>
        </authorList>
    </citation>
    <scope>NUCLEOTIDE SEQUENCE [LARGE SCALE GENOMIC DNA]</scope>
    <source>
        <strain evidence="8">R-o-18</strain>
        <tissue evidence="8">Leaf</tissue>
    </source>
</reference>
<comment type="caution">
    <text evidence="8">The sequence shown here is derived from an EMBL/GenBank/DDBJ whole genome shotgun (WGS) entry which is preliminary data.</text>
</comment>
<dbReference type="Gene3D" id="3.50.30.30">
    <property type="match status" value="1"/>
</dbReference>
<sequence length="461" mass="49415">MLSAMTKTLLALLIIFSLFHVPAFAVKKKSYIVYLGSHSHGPEVSPLALKRVAESHHELLGSFLGSHEKARNAIFYSYDRHINGFAAVLEEEEAEAISKHPNVISVFLDKGKKLHTTHSWEFMQLEKDGVIPSSSLWSKARLGEDTIIGNIDTGSCNTGGNVSCNRKLIGTRYFNKGYLVSAGLKSNSSFESARDHDGHGTHTLSTAGGHFVRGASVFGVGNGTAKGGSPMARVASYKACWPPVNGSECFDLASGERFKGESMSKALPAGKMFSLTTGAQAKLANASAIDAMLCKEGTLDPHKAKGKIMVCLRGNSSRVEKGRQAAQAGAAAMILCNDKASGNDITADPHFLPATHINFFDSQALFSYVNSTYLEPMGTLTAPAAAHLLSFLITFLAYPDVTAPGVDIIAAYTREQSLSGLEFDHRTTAFYIESGTSMSCPHALQENIGILREKIVGMSSE</sequence>
<gene>
    <name evidence="8" type="primary">A02p045430.1_BraROA</name>
    <name evidence="8" type="ORF">IGI04_007788</name>
</gene>
<feature type="domain" description="PA" evidence="6">
    <location>
        <begin position="290"/>
        <end position="365"/>
    </location>
</feature>
<dbReference type="InterPro" id="IPR036852">
    <property type="entry name" value="Peptidase_S8/S53_dom_sf"/>
</dbReference>
<dbReference type="InterPro" id="IPR000209">
    <property type="entry name" value="Peptidase_S8/S53_dom"/>
</dbReference>
<keyword evidence="2 4" id="KW-0732">Signal</keyword>
<evidence type="ECO:0000256" key="1">
    <source>
        <dbReference type="ARBA" id="ARBA00011073"/>
    </source>
</evidence>
<keyword evidence="9" id="KW-1185">Reference proteome</keyword>
<dbReference type="InterPro" id="IPR045051">
    <property type="entry name" value="SBT"/>
</dbReference>
<dbReference type="Pfam" id="PF05922">
    <property type="entry name" value="Inhibitor_I9"/>
    <property type="match status" value="1"/>
</dbReference>
<dbReference type="InterPro" id="IPR037045">
    <property type="entry name" value="S8pro/Inhibitor_I9_sf"/>
</dbReference>
<protein>
    <recommendedName>
        <fullName evidence="10">Inhibitor I9 domain-containing protein</fullName>
    </recommendedName>
</protein>
<evidence type="ECO:0000313" key="9">
    <source>
        <dbReference type="Proteomes" id="UP000823674"/>
    </source>
</evidence>
<evidence type="ECO:0000259" key="7">
    <source>
        <dbReference type="Pfam" id="PF05922"/>
    </source>
</evidence>
<dbReference type="SUPFAM" id="SSF52025">
    <property type="entry name" value="PA domain"/>
    <property type="match status" value="1"/>
</dbReference>
<feature type="signal peptide" evidence="4">
    <location>
        <begin position="1"/>
        <end position="25"/>
    </location>
</feature>
<evidence type="ECO:0000256" key="2">
    <source>
        <dbReference type="ARBA" id="ARBA00022729"/>
    </source>
</evidence>
<dbReference type="Pfam" id="PF02225">
    <property type="entry name" value="PA"/>
    <property type="match status" value="1"/>
</dbReference>
<evidence type="ECO:0000259" key="6">
    <source>
        <dbReference type="Pfam" id="PF02225"/>
    </source>
</evidence>
<evidence type="ECO:0000313" key="8">
    <source>
        <dbReference type="EMBL" id="KAG5411469.1"/>
    </source>
</evidence>
<evidence type="ECO:0000256" key="4">
    <source>
        <dbReference type="SAM" id="SignalP"/>
    </source>
</evidence>
<dbReference type="PANTHER" id="PTHR10795">
    <property type="entry name" value="PROPROTEIN CONVERTASE SUBTILISIN/KEXIN"/>
    <property type="match status" value="1"/>
</dbReference>
<feature type="chain" id="PRO_5045556556" description="Inhibitor I9 domain-containing protein" evidence="4">
    <location>
        <begin position="26"/>
        <end position="461"/>
    </location>
</feature>
<feature type="domain" description="Inhibitor I9" evidence="7">
    <location>
        <begin position="30"/>
        <end position="115"/>
    </location>
</feature>
<evidence type="ECO:0000256" key="3">
    <source>
        <dbReference type="ARBA" id="ARBA00023180"/>
    </source>
</evidence>
<dbReference type="Gene3D" id="3.40.50.200">
    <property type="entry name" value="Peptidase S8/S53 domain"/>
    <property type="match status" value="2"/>
</dbReference>
<organism evidence="8 9">
    <name type="scientific">Brassica rapa subsp. trilocularis</name>
    <dbReference type="NCBI Taxonomy" id="1813537"/>
    <lineage>
        <taxon>Eukaryota</taxon>
        <taxon>Viridiplantae</taxon>
        <taxon>Streptophyta</taxon>
        <taxon>Embryophyta</taxon>
        <taxon>Tracheophyta</taxon>
        <taxon>Spermatophyta</taxon>
        <taxon>Magnoliopsida</taxon>
        <taxon>eudicotyledons</taxon>
        <taxon>Gunneridae</taxon>
        <taxon>Pentapetalae</taxon>
        <taxon>rosids</taxon>
        <taxon>malvids</taxon>
        <taxon>Brassicales</taxon>
        <taxon>Brassicaceae</taxon>
        <taxon>Brassiceae</taxon>
        <taxon>Brassica</taxon>
    </lineage>
</organism>
<name>A0ABQ7NKR7_BRACM</name>
<proteinExistence type="inferred from homology"/>
<feature type="domain" description="Peptidase S8/S53" evidence="5">
    <location>
        <begin position="146"/>
        <end position="443"/>
    </location>
</feature>
<dbReference type="SUPFAM" id="SSF52743">
    <property type="entry name" value="Subtilisin-like"/>
    <property type="match status" value="1"/>
</dbReference>
<comment type="similarity">
    <text evidence="1">Belongs to the peptidase S8 family.</text>
</comment>
<dbReference type="EMBL" id="JADBGQ010000002">
    <property type="protein sequence ID" value="KAG5411469.1"/>
    <property type="molecule type" value="Genomic_DNA"/>
</dbReference>
<dbReference type="InterPro" id="IPR003137">
    <property type="entry name" value="PA_domain"/>
</dbReference>
<evidence type="ECO:0008006" key="10">
    <source>
        <dbReference type="Google" id="ProtNLM"/>
    </source>
</evidence>
<evidence type="ECO:0000259" key="5">
    <source>
        <dbReference type="Pfam" id="PF00082"/>
    </source>
</evidence>